<sequence>MERSGGQIVRIAEFINAVGIHTFARGQERHELEFTLVETEVTTDAAVAAGMNHPLVLPRHSAPLLIATESGWNWQIASTTVESWPARWSDVMSYRTVTLVGGALTVTATPGDGNQYVRPDGFSTYLRPA</sequence>
<comment type="caution">
    <text evidence="1">The sequence shown here is derived from an EMBL/GenBank/DDBJ whole genome shotgun (WGS) entry which is preliminary data.</text>
</comment>
<accession>A0ABW5E4W6</accession>
<keyword evidence="2" id="KW-1185">Reference proteome</keyword>
<reference evidence="2" key="1">
    <citation type="journal article" date="2019" name="Int. J. Syst. Evol. Microbiol.">
        <title>The Global Catalogue of Microorganisms (GCM) 10K type strain sequencing project: providing services to taxonomists for standard genome sequencing and annotation.</title>
        <authorList>
            <consortium name="The Broad Institute Genomics Platform"/>
            <consortium name="The Broad Institute Genome Sequencing Center for Infectious Disease"/>
            <person name="Wu L."/>
            <person name="Ma J."/>
        </authorList>
    </citation>
    <scope>NUCLEOTIDE SEQUENCE [LARGE SCALE GENOMIC DNA]</scope>
    <source>
        <strain evidence="2">JCM 16545</strain>
    </source>
</reference>
<protein>
    <submittedName>
        <fullName evidence="1">Uncharacterized protein</fullName>
    </submittedName>
</protein>
<dbReference type="Proteomes" id="UP001597297">
    <property type="component" value="Unassembled WGS sequence"/>
</dbReference>
<proteinExistence type="predicted"/>
<evidence type="ECO:0000313" key="2">
    <source>
        <dbReference type="Proteomes" id="UP001597297"/>
    </source>
</evidence>
<name>A0ABW5E4W6_9BACT</name>
<organism evidence="1 2">
    <name type="scientific">Rubritalea spongiae</name>
    <dbReference type="NCBI Taxonomy" id="430797"/>
    <lineage>
        <taxon>Bacteria</taxon>
        <taxon>Pseudomonadati</taxon>
        <taxon>Verrucomicrobiota</taxon>
        <taxon>Verrucomicrobiia</taxon>
        <taxon>Verrucomicrobiales</taxon>
        <taxon>Rubritaleaceae</taxon>
        <taxon>Rubritalea</taxon>
    </lineage>
</organism>
<evidence type="ECO:0000313" key="1">
    <source>
        <dbReference type="EMBL" id="MFD2275474.1"/>
    </source>
</evidence>
<dbReference type="EMBL" id="JBHUJC010000010">
    <property type="protein sequence ID" value="MFD2275474.1"/>
    <property type="molecule type" value="Genomic_DNA"/>
</dbReference>
<gene>
    <name evidence="1" type="ORF">ACFSQZ_03240</name>
</gene>